<dbReference type="EMBL" id="JPFK01000005">
    <property type="protein sequence ID" value="KFB01074.1"/>
    <property type="molecule type" value="Genomic_DNA"/>
</dbReference>
<sequence length="279" mass="32417">MILISANTFAQESKYCDAEWCSLPKNHEAHFDPYYNGHLCENFDSKQADFSAKYLRLQTDRLSKIAIDKTEQLVQYKFDTDSLFNTGEFQQNGIIGLDYKRIRFHISDTKQKEGELEFIISGKSNVSGNICDFKGSLKILKVFEITENYDFPGQASLFAEYEFYEDSTQNHVGIFKGTFECSIVIDHETKEIKLDESFAIADGYYNRTYVGTWKSYKSGTLKKCIWGDYRLPFTFDFDGGDGEMMVNEKYIENGWTTFGDGSEYEYSKGKPRLKNQWWK</sequence>
<comment type="caution">
    <text evidence="1">The sequence shown here is derived from an EMBL/GenBank/DDBJ whole genome shotgun (WGS) entry which is preliminary data.</text>
</comment>
<dbReference type="Proteomes" id="UP000028521">
    <property type="component" value="Unassembled WGS sequence"/>
</dbReference>
<keyword evidence="2" id="KW-1185">Reference proteome</keyword>
<dbReference type="AlphaFoldDB" id="A0A084TK38"/>
<name>A0A084TK38_9FLAO</name>
<dbReference type="eggNOG" id="ENOG5032SST">
    <property type="taxonomic scope" value="Bacteria"/>
</dbReference>
<protein>
    <submittedName>
        <fullName evidence="1">Uncharacterized protein</fullName>
    </submittedName>
</protein>
<evidence type="ECO:0000313" key="1">
    <source>
        <dbReference type="EMBL" id="KFB01074.1"/>
    </source>
</evidence>
<accession>A0A084TK38</accession>
<reference evidence="1 2" key="1">
    <citation type="journal article" date="2014" name="Genome Announc.">
        <title>Draft Genome Sequence of the Algicidal Bacterium Mangrovimonas yunxiaonensis Strain LY01.</title>
        <authorList>
            <person name="Li Y."/>
            <person name="Zhu H."/>
            <person name="Li C."/>
            <person name="Zhang H."/>
            <person name="Chen Z."/>
            <person name="Zheng W."/>
            <person name="Xu H."/>
            <person name="Zheng T."/>
        </authorList>
    </citation>
    <scope>NUCLEOTIDE SEQUENCE [LARGE SCALE GENOMIC DNA]</scope>
    <source>
        <strain evidence="1 2">LY01</strain>
    </source>
</reference>
<reference evidence="2" key="2">
    <citation type="submission" date="2014-07" db="EMBL/GenBank/DDBJ databases">
        <title>Genome sequence of Mangrovimonas yunxiaonensis.</title>
        <authorList>
            <person name="Li Y."/>
            <person name="Zheng T."/>
        </authorList>
    </citation>
    <scope>NUCLEOTIDE SEQUENCE [LARGE SCALE GENOMIC DNA]</scope>
    <source>
        <strain evidence="2">LY01</strain>
    </source>
</reference>
<evidence type="ECO:0000313" key="2">
    <source>
        <dbReference type="Proteomes" id="UP000028521"/>
    </source>
</evidence>
<organism evidence="1 2">
    <name type="scientific">Mangrovimonas yunxiaonensis</name>
    <dbReference type="NCBI Taxonomy" id="1197477"/>
    <lineage>
        <taxon>Bacteria</taxon>
        <taxon>Pseudomonadati</taxon>
        <taxon>Bacteroidota</taxon>
        <taxon>Flavobacteriia</taxon>
        <taxon>Flavobacteriales</taxon>
        <taxon>Flavobacteriaceae</taxon>
        <taxon>Mangrovimonas</taxon>
    </lineage>
</organism>
<gene>
    <name evidence="1" type="ORF">IA57_04325</name>
</gene>
<dbReference type="STRING" id="1197477.IA57_04325"/>
<proteinExistence type="predicted"/>